<evidence type="ECO:0000313" key="1">
    <source>
        <dbReference type="EMBL" id="KYC72599.1"/>
    </source>
</evidence>
<dbReference type="AlphaFoldDB" id="A0A150KHP9"/>
<comment type="caution">
    <text evidence="1">The sequence shown here is derived from an EMBL/GenBank/DDBJ whole genome shotgun (WGS) entry which is preliminary data.</text>
</comment>
<reference evidence="1 2" key="1">
    <citation type="submission" date="2016-01" db="EMBL/GenBank/DDBJ databases">
        <title>Genome Sequences of Twelve Sporeforming Bacillus Species Isolated from Foods.</title>
        <authorList>
            <person name="Berendsen E.M."/>
            <person name="Wells-Bennik M.H."/>
            <person name="Krawcyk A.O."/>
            <person name="De Jong A."/>
            <person name="Holsappel S."/>
            <person name="Eijlander R.T."/>
            <person name="Kuipers O.P."/>
        </authorList>
    </citation>
    <scope>NUCLEOTIDE SEQUENCE [LARGE SCALE GENOMIC DNA]</scope>
    <source>
        <strain evidence="1 2">B4099</strain>
    </source>
</reference>
<organism evidence="1 2">
    <name type="scientific">Heyndrickxia coagulans</name>
    <name type="common">Weizmannia coagulans</name>
    <dbReference type="NCBI Taxonomy" id="1398"/>
    <lineage>
        <taxon>Bacteria</taxon>
        <taxon>Bacillati</taxon>
        <taxon>Bacillota</taxon>
        <taxon>Bacilli</taxon>
        <taxon>Bacillales</taxon>
        <taxon>Bacillaceae</taxon>
        <taxon>Heyndrickxia</taxon>
    </lineage>
</organism>
<sequence length="56" mass="5888">MSRRNFFRREQFGLLCITDGGGTLPRQEGKPPVLIGKGRSAACVAVVIDAAAGSVL</sequence>
<dbReference type="Proteomes" id="UP000075304">
    <property type="component" value="Unassembled WGS sequence"/>
</dbReference>
<dbReference type="EMBL" id="LQYI01000018">
    <property type="protein sequence ID" value="KYC72599.1"/>
    <property type="molecule type" value="Genomic_DNA"/>
</dbReference>
<name>A0A150KHP9_HEYCO</name>
<protein>
    <submittedName>
        <fullName evidence="1">Uncharacterized protein</fullName>
    </submittedName>
</protein>
<gene>
    <name evidence="1" type="ORF">B4099_2705</name>
</gene>
<evidence type="ECO:0000313" key="2">
    <source>
        <dbReference type="Proteomes" id="UP000075304"/>
    </source>
</evidence>
<accession>A0A150KHP9</accession>
<proteinExistence type="predicted"/>